<dbReference type="InterPro" id="IPR000620">
    <property type="entry name" value="EamA_dom"/>
</dbReference>
<dbReference type="RefSeq" id="WP_022465480.1">
    <property type="nucleotide sequence ID" value="NZ_JACRSX010000013.1"/>
</dbReference>
<feature type="domain" description="EamA" evidence="3">
    <location>
        <begin position="7"/>
        <end position="139"/>
    </location>
</feature>
<evidence type="ECO:0000259" key="3">
    <source>
        <dbReference type="Pfam" id="PF00892"/>
    </source>
</evidence>
<feature type="transmembrane region" description="Helical" evidence="2">
    <location>
        <begin position="91"/>
        <end position="115"/>
    </location>
</feature>
<keyword evidence="2" id="KW-0812">Transmembrane</keyword>
<keyword evidence="5" id="KW-1185">Reference proteome</keyword>
<feature type="transmembrane region" description="Helical" evidence="2">
    <location>
        <begin position="31"/>
        <end position="52"/>
    </location>
</feature>
<keyword evidence="2" id="KW-1133">Transmembrane helix</keyword>
<gene>
    <name evidence="4" type="ORF">H8704_09475</name>
</gene>
<feature type="transmembrane region" description="Helical" evidence="2">
    <location>
        <begin position="64"/>
        <end position="85"/>
    </location>
</feature>
<reference evidence="4 5" key="1">
    <citation type="submission" date="2020-08" db="EMBL/GenBank/DDBJ databases">
        <title>Genome public.</title>
        <authorList>
            <person name="Liu C."/>
            <person name="Sun Q."/>
        </authorList>
    </citation>
    <scope>NUCLEOTIDE SEQUENCE [LARGE SCALE GENOMIC DNA]</scope>
    <source>
        <strain evidence="4 5">NSJ-37</strain>
    </source>
</reference>
<protein>
    <submittedName>
        <fullName evidence="4">EamA family transporter</fullName>
    </submittedName>
</protein>
<evidence type="ECO:0000313" key="5">
    <source>
        <dbReference type="Proteomes" id="UP000606193"/>
    </source>
</evidence>
<organism evidence="4 5">
    <name type="scientific">Jutongia huaianensis</name>
    <dbReference type="NCBI Taxonomy" id="2763668"/>
    <lineage>
        <taxon>Bacteria</taxon>
        <taxon>Bacillati</taxon>
        <taxon>Bacillota</taxon>
        <taxon>Clostridia</taxon>
        <taxon>Lachnospirales</taxon>
        <taxon>Lachnospiraceae</taxon>
        <taxon>Jutongia</taxon>
    </lineage>
</organism>
<evidence type="ECO:0000313" key="4">
    <source>
        <dbReference type="EMBL" id="MBC8562852.1"/>
    </source>
</evidence>
<proteinExistence type="inferred from homology"/>
<feature type="transmembrane region" description="Helical" evidence="2">
    <location>
        <begin position="122"/>
        <end position="138"/>
    </location>
</feature>
<dbReference type="Pfam" id="PF00892">
    <property type="entry name" value="EamA"/>
    <property type="match status" value="1"/>
</dbReference>
<comment type="caution">
    <text evidence="4">The sequence shown here is derived from an EMBL/GenBank/DDBJ whole genome shotgun (WGS) entry which is preliminary data.</text>
</comment>
<comment type="similarity">
    <text evidence="1">Belongs to the EamA transporter family.</text>
</comment>
<evidence type="ECO:0000256" key="2">
    <source>
        <dbReference type="SAM" id="Phobius"/>
    </source>
</evidence>
<sequence>MSMIWPIALVVFSNIVYQICAKGVPKDMDAMASMTITYLVGAVCSAIMYFVMNKNGNLLQEYAKMNWAPFFLGVSVVGLEVGFIYAYKNGWAVSTASLVQSAFLAVALIIVGAVLYREAIKANKVIGIVICLIGLYFINK</sequence>
<keyword evidence="2" id="KW-0472">Membrane</keyword>
<name>A0ABR7N443_9FIRM</name>
<accession>A0ABR7N443</accession>
<evidence type="ECO:0000256" key="1">
    <source>
        <dbReference type="ARBA" id="ARBA00007362"/>
    </source>
</evidence>
<dbReference type="Proteomes" id="UP000606193">
    <property type="component" value="Unassembled WGS sequence"/>
</dbReference>
<dbReference type="EMBL" id="JACRSX010000013">
    <property type="protein sequence ID" value="MBC8562852.1"/>
    <property type="molecule type" value="Genomic_DNA"/>
</dbReference>